<gene>
    <name evidence="2" type="ORF">M9458_020036</name>
</gene>
<feature type="non-terminal residue" evidence="2">
    <location>
        <position position="1"/>
    </location>
</feature>
<protein>
    <submittedName>
        <fullName evidence="2">Uncharacterized protein</fullName>
    </submittedName>
</protein>
<evidence type="ECO:0000313" key="2">
    <source>
        <dbReference type="EMBL" id="KAL0184340.1"/>
    </source>
</evidence>
<evidence type="ECO:0000313" key="3">
    <source>
        <dbReference type="Proteomes" id="UP001529510"/>
    </source>
</evidence>
<reference evidence="2 3" key="1">
    <citation type="submission" date="2024-05" db="EMBL/GenBank/DDBJ databases">
        <title>Genome sequencing and assembly of Indian major carp, Cirrhinus mrigala (Hamilton, 1822).</title>
        <authorList>
            <person name="Mohindra V."/>
            <person name="Chowdhury L.M."/>
            <person name="Lal K."/>
            <person name="Jena J.K."/>
        </authorList>
    </citation>
    <scope>NUCLEOTIDE SEQUENCE [LARGE SCALE GENOMIC DNA]</scope>
    <source>
        <strain evidence="2">CM1030</strain>
        <tissue evidence="2">Blood</tissue>
    </source>
</reference>
<name>A0ABD0QE41_CIRMR</name>
<dbReference type="AlphaFoldDB" id="A0ABD0QE41"/>
<organism evidence="2 3">
    <name type="scientific">Cirrhinus mrigala</name>
    <name type="common">Mrigala</name>
    <dbReference type="NCBI Taxonomy" id="683832"/>
    <lineage>
        <taxon>Eukaryota</taxon>
        <taxon>Metazoa</taxon>
        <taxon>Chordata</taxon>
        <taxon>Craniata</taxon>
        <taxon>Vertebrata</taxon>
        <taxon>Euteleostomi</taxon>
        <taxon>Actinopterygii</taxon>
        <taxon>Neopterygii</taxon>
        <taxon>Teleostei</taxon>
        <taxon>Ostariophysi</taxon>
        <taxon>Cypriniformes</taxon>
        <taxon>Cyprinidae</taxon>
        <taxon>Labeoninae</taxon>
        <taxon>Labeonini</taxon>
        <taxon>Cirrhinus</taxon>
    </lineage>
</organism>
<feature type="compositionally biased region" description="Polar residues" evidence="1">
    <location>
        <begin position="36"/>
        <end position="52"/>
    </location>
</feature>
<dbReference type="EMBL" id="JAMKFB020000009">
    <property type="protein sequence ID" value="KAL0184340.1"/>
    <property type="molecule type" value="Genomic_DNA"/>
</dbReference>
<feature type="region of interest" description="Disordered" evidence="1">
    <location>
        <begin position="28"/>
        <end position="52"/>
    </location>
</feature>
<evidence type="ECO:0000256" key="1">
    <source>
        <dbReference type="SAM" id="MobiDB-lite"/>
    </source>
</evidence>
<feature type="non-terminal residue" evidence="2">
    <location>
        <position position="77"/>
    </location>
</feature>
<keyword evidence="3" id="KW-1185">Reference proteome</keyword>
<comment type="caution">
    <text evidence="2">The sequence shown here is derived from an EMBL/GenBank/DDBJ whole genome shotgun (WGS) entry which is preliminary data.</text>
</comment>
<sequence length="77" mass="8869">VVLDRTSSDLDRALRHLDPDMFYPSSDSVVPDLPVHTNTNSQNSKSSPQRSLTQLLSDIQACRWKFFRPRPLQENSR</sequence>
<dbReference type="Proteomes" id="UP001529510">
    <property type="component" value="Unassembled WGS sequence"/>
</dbReference>
<proteinExistence type="predicted"/>
<accession>A0ABD0QE41</accession>